<dbReference type="EMBL" id="JACRYT010000003">
    <property type="protein sequence ID" value="MBC6679060.1"/>
    <property type="molecule type" value="Genomic_DNA"/>
</dbReference>
<keyword evidence="4" id="KW-0805">Transcription regulation</keyword>
<evidence type="ECO:0000256" key="5">
    <source>
        <dbReference type="ARBA" id="ARBA00023125"/>
    </source>
</evidence>
<evidence type="ECO:0000256" key="7">
    <source>
        <dbReference type="ARBA" id="ARBA00029500"/>
    </source>
</evidence>
<evidence type="ECO:0000256" key="8">
    <source>
        <dbReference type="SAM" id="Coils"/>
    </source>
</evidence>
<proteinExistence type="predicted"/>
<keyword evidence="8" id="KW-0175">Coiled coil</keyword>
<dbReference type="InterPro" id="IPR009057">
    <property type="entry name" value="Homeodomain-like_sf"/>
</dbReference>
<dbReference type="InterPro" id="IPR025943">
    <property type="entry name" value="Sigma_54_int_dom_ATP-bd_2"/>
</dbReference>
<dbReference type="GO" id="GO:0006355">
    <property type="term" value="P:regulation of DNA-templated transcription"/>
    <property type="evidence" value="ECO:0007669"/>
    <property type="project" value="InterPro"/>
</dbReference>
<evidence type="ECO:0000256" key="3">
    <source>
        <dbReference type="ARBA" id="ARBA00022840"/>
    </source>
</evidence>
<keyword evidence="5" id="KW-0238">DNA-binding</keyword>
<evidence type="ECO:0000256" key="4">
    <source>
        <dbReference type="ARBA" id="ARBA00023015"/>
    </source>
</evidence>
<dbReference type="InterPro" id="IPR000700">
    <property type="entry name" value="PAS-assoc_C"/>
</dbReference>
<dbReference type="PROSITE" id="PS50045">
    <property type="entry name" value="SIGMA54_INTERACT_4"/>
    <property type="match status" value="1"/>
</dbReference>
<comment type="caution">
    <text evidence="12">The sequence shown here is derived from an EMBL/GenBank/DDBJ whole genome shotgun (WGS) entry which is preliminary data.</text>
</comment>
<keyword evidence="13" id="KW-1185">Reference proteome</keyword>
<dbReference type="SMART" id="SM00091">
    <property type="entry name" value="PAS"/>
    <property type="match status" value="1"/>
</dbReference>
<feature type="domain" description="Sigma-54 factor interaction" evidence="9">
    <location>
        <begin position="155"/>
        <end position="384"/>
    </location>
</feature>
<evidence type="ECO:0000256" key="2">
    <source>
        <dbReference type="ARBA" id="ARBA00022797"/>
    </source>
</evidence>
<dbReference type="InterPro" id="IPR030828">
    <property type="entry name" value="HTH_TyrR"/>
</dbReference>
<dbReference type="SUPFAM" id="SSF55785">
    <property type="entry name" value="PYP-like sensor domain (PAS domain)"/>
    <property type="match status" value="1"/>
</dbReference>
<dbReference type="GO" id="GO:0005524">
    <property type="term" value="F:ATP binding"/>
    <property type="evidence" value="ECO:0007669"/>
    <property type="project" value="UniProtKB-KW"/>
</dbReference>
<evidence type="ECO:0000259" key="9">
    <source>
        <dbReference type="PROSITE" id="PS50045"/>
    </source>
</evidence>
<feature type="domain" description="PAC" evidence="11">
    <location>
        <begin position="78"/>
        <end position="130"/>
    </location>
</feature>
<keyword evidence="6" id="KW-0804">Transcription</keyword>
<evidence type="ECO:0000256" key="1">
    <source>
        <dbReference type="ARBA" id="ARBA00022741"/>
    </source>
</evidence>
<dbReference type="PANTHER" id="PTHR32071:SF57">
    <property type="entry name" value="C4-DICARBOXYLATE TRANSPORT TRANSCRIPTIONAL REGULATORY PROTEIN DCTD"/>
    <property type="match status" value="1"/>
</dbReference>
<reference evidence="12" key="1">
    <citation type="submission" date="2020-08" db="EMBL/GenBank/DDBJ databases">
        <title>Genome public.</title>
        <authorList>
            <person name="Liu C."/>
            <person name="Sun Q."/>
        </authorList>
    </citation>
    <scope>NUCLEOTIDE SEQUENCE</scope>
    <source>
        <strain evidence="12">BX12</strain>
    </source>
</reference>
<sequence length="460" mass="52239">MRKREAVTKLLEEHFDAIFNAIHDDLLISDGEGVVLRVSPAFEERYGVDQERVVGKSVYELEAEGIFKPSVIAKVLEKKEKITMQQKNSRKRNIVVTATPVFDEKGRIRLVVSYSRDITEMMELQEQYSQLENKIGQYTEEINQLRQKAALENGVIGHSKEMEHILETIRRIADFDANILILGPSGVGKTMLAKIAHQQSKRRKGPFIDINCAAIPEHLLESELFGYEKGSFTGAGPNGKVGLIELANEGTLLLDEISEMPLGLQAKLLKTIQDKVLTRIGGTKEIKVDFRLITASNRNLEEAAKKGLFRKDLYYRLNVIQIQIPSLRERRDDILPLIDYFTEKNNEKYGLHKSFQPHALEALVNYSWPGNVRELSNIVERALMTSEGDQIQREVLPAEVLKEEEKQTRDVNDLNKAIEEFEGELIRDAYRKYGSSIGVGKALGISQPTAYRKIQKYIGK</sequence>
<organism evidence="12 13">
    <name type="scientific">Zhenpiania hominis</name>
    <dbReference type="NCBI Taxonomy" id="2763644"/>
    <lineage>
        <taxon>Bacteria</taxon>
        <taxon>Bacillati</taxon>
        <taxon>Bacillota</taxon>
        <taxon>Clostridia</taxon>
        <taxon>Peptostreptococcales</taxon>
        <taxon>Anaerovoracaceae</taxon>
        <taxon>Zhenpiania</taxon>
    </lineage>
</organism>
<evidence type="ECO:0000313" key="13">
    <source>
        <dbReference type="Proteomes" id="UP000602647"/>
    </source>
</evidence>
<dbReference type="PROSITE" id="PS50112">
    <property type="entry name" value="PAS"/>
    <property type="match status" value="1"/>
</dbReference>
<protein>
    <recommendedName>
        <fullName evidence="7">HTH-type transcriptional regulatory protein TyrR</fullName>
    </recommendedName>
</protein>
<dbReference type="GO" id="GO:0003677">
    <property type="term" value="F:DNA binding"/>
    <property type="evidence" value="ECO:0007669"/>
    <property type="project" value="UniProtKB-KW"/>
</dbReference>
<evidence type="ECO:0000256" key="6">
    <source>
        <dbReference type="ARBA" id="ARBA00023163"/>
    </source>
</evidence>
<dbReference type="InterPro" id="IPR002078">
    <property type="entry name" value="Sigma_54_int"/>
</dbReference>
<dbReference type="NCBIfam" id="TIGR00229">
    <property type="entry name" value="sensory_box"/>
    <property type="match status" value="1"/>
</dbReference>
<dbReference type="Pfam" id="PF00158">
    <property type="entry name" value="Sigma54_activat"/>
    <property type="match status" value="1"/>
</dbReference>
<dbReference type="PANTHER" id="PTHR32071">
    <property type="entry name" value="TRANSCRIPTIONAL REGULATORY PROTEIN"/>
    <property type="match status" value="1"/>
</dbReference>
<dbReference type="SUPFAM" id="SSF46689">
    <property type="entry name" value="Homeodomain-like"/>
    <property type="match status" value="1"/>
</dbReference>
<dbReference type="InterPro" id="IPR058031">
    <property type="entry name" value="AAA_lid_NorR"/>
</dbReference>
<dbReference type="CDD" id="cd00009">
    <property type="entry name" value="AAA"/>
    <property type="match status" value="1"/>
</dbReference>
<keyword evidence="3" id="KW-0067">ATP-binding</keyword>
<dbReference type="Gene3D" id="3.40.50.300">
    <property type="entry name" value="P-loop containing nucleotide triphosphate hydrolases"/>
    <property type="match status" value="1"/>
</dbReference>
<gene>
    <name evidence="12" type="ORF">H9L42_04380</name>
</gene>
<dbReference type="InterPro" id="IPR000014">
    <property type="entry name" value="PAS"/>
</dbReference>
<dbReference type="PROSITE" id="PS00688">
    <property type="entry name" value="SIGMA54_INTERACT_3"/>
    <property type="match status" value="1"/>
</dbReference>
<dbReference type="Pfam" id="PF00989">
    <property type="entry name" value="PAS"/>
    <property type="match status" value="1"/>
</dbReference>
<evidence type="ECO:0000259" key="10">
    <source>
        <dbReference type="PROSITE" id="PS50112"/>
    </source>
</evidence>
<feature type="coiled-coil region" evidence="8">
    <location>
        <begin position="114"/>
        <end position="148"/>
    </location>
</feature>
<evidence type="ECO:0000313" key="12">
    <source>
        <dbReference type="EMBL" id="MBC6679060.1"/>
    </source>
</evidence>
<dbReference type="Proteomes" id="UP000602647">
    <property type="component" value="Unassembled WGS sequence"/>
</dbReference>
<dbReference type="PROSITE" id="PS50113">
    <property type="entry name" value="PAC"/>
    <property type="match status" value="1"/>
</dbReference>
<dbReference type="Pfam" id="PF25601">
    <property type="entry name" value="AAA_lid_14"/>
    <property type="match status" value="1"/>
</dbReference>
<dbReference type="Pfam" id="PF18024">
    <property type="entry name" value="HTH_50"/>
    <property type="match status" value="1"/>
</dbReference>
<dbReference type="SUPFAM" id="SSF52540">
    <property type="entry name" value="P-loop containing nucleoside triphosphate hydrolases"/>
    <property type="match status" value="1"/>
</dbReference>
<keyword evidence="1" id="KW-0547">Nucleotide-binding</keyword>
<dbReference type="FunFam" id="3.40.50.300:FF:000006">
    <property type="entry name" value="DNA-binding transcriptional regulator NtrC"/>
    <property type="match status" value="1"/>
</dbReference>
<dbReference type="InterPro" id="IPR003593">
    <property type="entry name" value="AAA+_ATPase"/>
</dbReference>
<dbReference type="RefSeq" id="WP_187302169.1">
    <property type="nucleotide sequence ID" value="NZ_JACRYT010000003.1"/>
</dbReference>
<feature type="domain" description="PAS" evidence="10">
    <location>
        <begin position="11"/>
        <end position="61"/>
    </location>
</feature>
<dbReference type="InterPro" id="IPR013767">
    <property type="entry name" value="PAS_fold"/>
</dbReference>
<name>A0A923SQ39_9FIRM</name>
<dbReference type="Gene3D" id="1.10.10.60">
    <property type="entry name" value="Homeodomain-like"/>
    <property type="match status" value="1"/>
</dbReference>
<dbReference type="CDD" id="cd00130">
    <property type="entry name" value="PAS"/>
    <property type="match status" value="1"/>
</dbReference>
<dbReference type="InterPro" id="IPR025944">
    <property type="entry name" value="Sigma_54_int_dom_CS"/>
</dbReference>
<accession>A0A923SQ39</accession>
<dbReference type="PROSITE" id="PS00676">
    <property type="entry name" value="SIGMA54_INTERACT_2"/>
    <property type="match status" value="1"/>
</dbReference>
<dbReference type="InterPro" id="IPR035965">
    <property type="entry name" value="PAS-like_dom_sf"/>
</dbReference>
<dbReference type="Gene3D" id="1.10.8.60">
    <property type="match status" value="1"/>
</dbReference>
<evidence type="ECO:0000259" key="11">
    <source>
        <dbReference type="PROSITE" id="PS50113"/>
    </source>
</evidence>
<keyword evidence="2" id="KW-0058">Aromatic hydrocarbons catabolism</keyword>
<dbReference type="InterPro" id="IPR027417">
    <property type="entry name" value="P-loop_NTPase"/>
</dbReference>
<dbReference type="AlphaFoldDB" id="A0A923SQ39"/>
<dbReference type="Gene3D" id="3.30.450.20">
    <property type="entry name" value="PAS domain"/>
    <property type="match status" value="1"/>
</dbReference>
<dbReference type="SMART" id="SM00382">
    <property type="entry name" value="AAA"/>
    <property type="match status" value="1"/>
</dbReference>